<organism evidence="12 13">
    <name type="scientific">Parachlamydia acanthamoebae</name>
    <dbReference type="NCBI Taxonomy" id="83552"/>
    <lineage>
        <taxon>Bacteria</taxon>
        <taxon>Pseudomonadati</taxon>
        <taxon>Chlamydiota</taxon>
        <taxon>Chlamydiia</taxon>
        <taxon>Parachlamydiales</taxon>
        <taxon>Parachlamydiaceae</taxon>
        <taxon>Parachlamydia</taxon>
    </lineage>
</organism>
<sequence>MYYTCSWWCGPDDNCNAAQQYTQKLLSERRTVFKMRLWIVILLFCLNACQKQPSLYQFTGNAMTMDYRVLIGHPLSTSEQEQIEATIFTVFQEVNLTYNKWNPSSELSKLNQLPAYVHTPISAALSQFLQKTAEIVQMSQGKFDPTIETIQSVWKTHLAEGKTPSPEAILAAQASTGWKKIHFENQVFWKEHDDTQLDLGGIAKGLCVDLLVEKLNALDYSNVYVEWGGEIRVSGQHPENRPWRIYICDCKNPEVTHAIAIVDLINQAIATSGDYRQNWTIECKKEKTTYFHIIDPATGSPLVSQKNTIASASVRAPTCAYADGLATIAMLFPDLETAKQWAQELERENPQLHFWLLTTDGSSYMTNREHSSMLQQ</sequence>
<dbReference type="InterPro" id="IPR024932">
    <property type="entry name" value="ApbE"/>
</dbReference>
<evidence type="ECO:0000256" key="4">
    <source>
        <dbReference type="ARBA" id="ARBA00022679"/>
    </source>
</evidence>
<dbReference type="Gene3D" id="3.10.520.10">
    <property type="entry name" value="ApbE-like domains"/>
    <property type="match status" value="1"/>
</dbReference>
<evidence type="ECO:0000256" key="3">
    <source>
        <dbReference type="ARBA" id="ARBA00022630"/>
    </source>
</evidence>
<comment type="caution">
    <text evidence="12">The sequence shown here is derived from an EMBL/GenBank/DDBJ whole genome shotgun (WGS) entry which is preliminary data.</text>
</comment>
<evidence type="ECO:0000313" key="12">
    <source>
        <dbReference type="EMBL" id="KIA78405.1"/>
    </source>
</evidence>
<keyword evidence="3 10" id="KW-0285">Flavoprotein</keyword>
<keyword evidence="5 10" id="KW-0479">Metal-binding</keyword>
<protein>
    <recommendedName>
        <fullName evidence="2 10">FAD:protein FMN transferase</fullName>
        <ecNumber evidence="1 10">2.7.1.180</ecNumber>
    </recommendedName>
    <alternativeName>
        <fullName evidence="8 10">Flavin transferase</fullName>
    </alternativeName>
</protein>
<comment type="cofactor">
    <cofactor evidence="11">
        <name>Mg(2+)</name>
        <dbReference type="ChEBI" id="CHEBI:18420"/>
    </cofactor>
    <cofactor evidence="11">
        <name>Mn(2+)</name>
        <dbReference type="ChEBI" id="CHEBI:29035"/>
    </cofactor>
    <text evidence="11">Magnesium. Can also use manganese.</text>
</comment>
<feature type="binding site" evidence="11">
    <location>
        <position position="323"/>
    </location>
    <ligand>
        <name>Mg(2+)</name>
        <dbReference type="ChEBI" id="CHEBI:18420"/>
    </ligand>
</feature>
<dbReference type="SUPFAM" id="SSF143631">
    <property type="entry name" value="ApbE-like"/>
    <property type="match status" value="1"/>
</dbReference>
<evidence type="ECO:0000256" key="11">
    <source>
        <dbReference type="PIRSR" id="PIRSR006268-2"/>
    </source>
</evidence>
<gene>
    <name evidence="12" type="primary">apbE</name>
    <name evidence="12" type="ORF">DB43_EA00020</name>
</gene>
<dbReference type="Pfam" id="PF02424">
    <property type="entry name" value="ApbE"/>
    <property type="match status" value="1"/>
</dbReference>
<dbReference type="AlphaFoldDB" id="A0A0C1CBW0"/>
<evidence type="ECO:0000256" key="1">
    <source>
        <dbReference type="ARBA" id="ARBA00011955"/>
    </source>
</evidence>
<dbReference type="EMBL" id="JSAM01000021">
    <property type="protein sequence ID" value="KIA78405.1"/>
    <property type="molecule type" value="Genomic_DNA"/>
</dbReference>
<name>A0A0C1CBW0_9BACT</name>
<evidence type="ECO:0000256" key="10">
    <source>
        <dbReference type="PIRNR" id="PIRNR006268"/>
    </source>
</evidence>
<keyword evidence="4 10" id="KW-0808">Transferase</keyword>
<dbReference type="GO" id="GO:0016740">
    <property type="term" value="F:transferase activity"/>
    <property type="evidence" value="ECO:0007669"/>
    <property type="project" value="UniProtKB-UniRule"/>
</dbReference>
<feature type="binding site" evidence="11">
    <location>
        <position position="327"/>
    </location>
    <ligand>
        <name>Mg(2+)</name>
        <dbReference type="ChEBI" id="CHEBI:18420"/>
    </ligand>
</feature>
<proteinExistence type="inferred from homology"/>
<dbReference type="EC" id="2.7.1.180" evidence="1 10"/>
<dbReference type="PANTHER" id="PTHR30040:SF2">
    <property type="entry name" value="FAD:PROTEIN FMN TRANSFERASE"/>
    <property type="match status" value="1"/>
</dbReference>
<evidence type="ECO:0000313" key="13">
    <source>
        <dbReference type="Proteomes" id="UP000031307"/>
    </source>
</evidence>
<comment type="catalytic activity">
    <reaction evidence="9 10">
        <text>L-threonyl-[protein] + FAD = FMN-L-threonyl-[protein] + AMP + H(+)</text>
        <dbReference type="Rhea" id="RHEA:36847"/>
        <dbReference type="Rhea" id="RHEA-COMP:11060"/>
        <dbReference type="Rhea" id="RHEA-COMP:11061"/>
        <dbReference type="ChEBI" id="CHEBI:15378"/>
        <dbReference type="ChEBI" id="CHEBI:30013"/>
        <dbReference type="ChEBI" id="CHEBI:57692"/>
        <dbReference type="ChEBI" id="CHEBI:74257"/>
        <dbReference type="ChEBI" id="CHEBI:456215"/>
        <dbReference type="EC" id="2.7.1.180"/>
    </reaction>
</comment>
<accession>A0A0C1CBW0</accession>
<dbReference type="PATRIC" id="fig|83552.4.peg.382"/>
<dbReference type="GO" id="GO:0046872">
    <property type="term" value="F:metal ion binding"/>
    <property type="evidence" value="ECO:0007669"/>
    <property type="project" value="UniProtKB-UniRule"/>
</dbReference>
<dbReference type="PANTHER" id="PTHR30040">
    <property type="entry name" value="THIAMINE BIOSYNTHESIS LIPOPROTEIN APBE"/>
    <property type="match status" value="1"/>
</dbReference>
<keyword evidence="6 10" id="KW-0274">FAD</keyword>
<evidence type="ECO:0000256" key="9">
    <source>
        <dbReference type="ARBA" id="ARBA00048540"/>
    </source>
</evidence>
<dbReference type="PIRSF" id="PIRSF006268">
    <property type="entry name" value="ApbE"/>
    <property type="match status" value="1"/>
</dbReference>
<keyword evidence="7 10" id="KW-0460">Magnesium</keyword>
<comment type="similarity">
    <text evidence="10">Belongs to the ApbE family.</text>
</comment>
<feature type="binding site" evidence="11">
    <location>
        <position position="201"/>
    </location>
    <ligand>
        <name>Mg(2+)</name>
        <dbReference type="ChEBI" id="CHEBI:18420"/>
    </ligand>
</feature>
<evidence type="ECO:0000256" key="6">
    <source>
        <dbReference type="ARBA" id="ARBA00022827"/>
    </source>
</evidence>
<dbReference type="Proteomes" id="UP000031307">
    <property type="component" value="Unassembled WGS sequence"/>
</dbReference>
<reference evidence="12 13" key="1">
    <citation type="journal article" date="2014" name="Mol. Biol. Evol.">
        <title>Massive expansion of Ubiquitination-related gene families within the Chlamydiae.</title>
        <authorList>
            <person name="Domman D."/>
            <person name="Collingro A."/>
            <person name="Lagkouvardos I."/>
            <person name="Gehre L."/>
            <person name="Weinmaier T."/>
            <person name="Rattei T."/>
            <person name="Subtil A."/>
            <person name="Horn M."/>
        </authorList>
    </citation>
    <scope>NUCLEOTIDE SEQUENCE [LARGE SCALE GENOMIC DNA]</scope>
    <source>
        <strain evidence="12 13">OEW1</strain>
    </source>
</reference>
<evidence type="ECO:0000256" key="7">
    <source>
        <dbReference type="ARBA" id="ARBA00022842"/>
    </source>
</evidence>
<evidence type="ECO:0000256" key="5">
    <source>
        <dbReference type="ARBA" id="ARBA00022723"/>
    </source>
</evidence>
<dbReference type="InterPro" id="IPR003374">
    <property type="entry name" value="ApbE-like_sf"/>
</dbReference>
<evidence type="ECO:0000256" key="2">
    <source>
        <dbReference type="ARBA" id="ARBA00016337"/>
    </source>
</evidence>
<evidence type="ECO:0000256" key="8">
    <source>
        <dbReference type="ARBA" id="ARBA00031306"/>
    </source>
</evidence>
<keyword evidence="12" id="KW-0449">Lipoprotein</keyword>